<dbReference type="InterPro" id="IPR027417">
    <property type="entry name" value="P-loop_NTPase"/>
</dbReference>
<dbReference type="Proteomes" id="UP000623467">
    <property type="component" value="Unassembled WGS sequence"/>
</dbReference>
<proteinExistence type="predicted"/>
<reference evidence="3" key="1">
    <citation type="submission" date="2020-05" db="EMBL/GenBank/DDBJ databases">
        <title>Mycena genomes resolve the evolution of fungal bioluminescence.</title>
        <authorList>
            <person name="Tsai I.J."/>
        </authorList>
    </citation>
    <scope>NUCLEOTIDE SEQUENCE</scope>
    <source>
        <strain evidence="3">160909Yilan</strain>
    </source>
</reference>
<dbReference type="PANTHER" id="PTHR10039">
    <property type="entry name" value="AMELOGENIN"/>
    <property type="match status" value="1"/>
</dbReference>
<evidence type="ECO:0000313" key="4">
    <source>
        <dbReference type="Proteomes" id="UP000623467"/>
    </source>
</evidence>
<dbReference type="SUPFAM" id="SSF52540">
    <property type="entry name" value="P-loop containing nucleoside triphosphate hydrolases"/>
    <property type="match status" value="1"/>
</dbReference>
<organism evidence="3 4">
    <name type="scientific">Mycena sanguinolenta</name>
    <dbReference type="NCBI Taxonomy" id="230812"/>
    <lineage>
        <taxon>Eukaryota</taxon>
        <taxon>Fungi</taxon>
        <taxon>Dikarya</taxon>
        <taxon>Basidiomycota</taxon>
        <taxon>Agaricomycotina</taxon>
        <taxon>Agaricomycetes</taxon>
        <taxon>Agaricomycetidae</taxon>
        <taxon>Agaricales</taxon>
        <taxon>Marasmiineae</taxon>
        <taxon>Mycenaceae</taxon>
        <taxon>Mycena</taxon>
    </lineage>
</organism>
<evidence type="ECO:0000259" key="2">
    <source>
        <dbReference type="PROSITE" id="PS50837"/>
    </source>
</evidence>
<dbReference type="AlphaFoldDB" id="A0A8H6ZII2"/>
<dbReference type="PROSITE" id="PS50837">
    <property type="entry name" value="NACHT"/>
    <property type="match status" value="1"/>
</dbReference>
<dbReference type="EMBL" id="JACAZH010000001">
    <property type="protein sequence ID" value="KAF7377536.1"/>
    <property type="molecule type" value="Genomic_DNA"/>
</dbReference>
<evidence type="ECO:0000313" key="3">
    <source>
        <dbReference type="EMBL" id="KAF7377536.1"/>
    </source>
</evidence>
<dbReference type="PANTHER" id="PTHR10039:SF14">
    <property type="entry name" value="NACHT DOMAIN-CONTAINING PROTEIN"/>
    <property type="match status" value="1"/>
</dbReference>
<feature type="domain" description="NACHT" evidence="2">
    <location>
        <begin position="268"/>
        <end position="412"/>
    </location>
</feature>
<sequence>MSIAQCSARRNISFKFSRCSLLPALPLSFMPLITSSSGFQINGGNFYDVAGDMNIHGTHSAIGLGSDPLTALESGLDASTRRLVGPQRNGRQTGAARMAPYGLAGRPPLLGRSYESYRPPPPSALIPSLVGSPPLHPERGAIEYFSVYDQDRGWFPENDRNRADPLPAPIHPGRFEYSSTHNQIHGGLPEGNVPSFSAQDPRTHINIGGNVNQIHGERGFHILHRAAAADAFHDSVERFPQPRCHPETRTEMLEDLWEWSSNTDPSTSVFWLHGPAGAGKSAIAQSFCQELEAENCLGASFFFKRGHISRGFGNKLFPTVACQLALHQPELKTAISRIVEEDPFIANRAFSTQLRRLIIEPCRETISNRTLVIVIDGLDECEGQNIQEEILRSIGSTIAGPLPLRFFIASRPEPHIRETFTSALQGIHCSMNIEQSFNDVRKYLLDEFARIHEQHKTMANIPFPWPASNNLEYLVRRSSGYFIYASTVIKFIDDKDFRPTERLNVIMGIKEADDESPFAALDQLYRQILSQSRARPRLLQVLTVVAAKFDWPIGSIEQLFGLEPGDVRLTLRGLHSVIGAKDYYVKDIWWGLKQLEGSAWER</sequence>
<dbReference type="Pfam" id="PF24883">
    <property type="entry name" value="NPHP3_N"/>
    <property type="match status" value="1"/>
</dbReference>
<name>A0A8H6ZII2_9AGAR</name>
<comment type="caution">
    <text evidence="3">The sequence shown here is derived from an EMBL/GenBank/DDBJ whole genome shotgun (WGS) entry which is preliminary data.</text>
</comment>
<dbReference type="InterPro" id="IPR007111">
    <property type="entry name" value="NACHT_NTPase"/>
</dbReference>
<keyword evidence="4" id="KW-1185">Reference proteome</keyword>
<dbReference type="OrthoDB" id="3014077at2759"/>
<dbReference type="InterPro" id="IPR056884">
    <property type="entry name" value="NPHP3-like_N"/>
</dbReference>
<keyword evidence="1" id="KW-0677">Repeat</keyword>
<dbReference type="Gene3D" id="3.40.50.300">
    <property type="entry name" value="P-loop containing nucleotide triphosphate hydrolases"/>
    <property type="match status" value="1"/>
</dbReference>
<protein>
    <submittedName>
        <fullName evidence="3">NACHT domain-containing protein</fullName>
    </submittedName>
</protein>
<accession>A0A8H6ZII2</accession>
<gene>
    <name evidence="3" type="ORF">MSAN_00175700</name>
</gene>
<evidence type="ECO:0000256" key="1">
    <source>
        <dbReference type="ARBA" id="ARBA00022737"/>
    </source>
</evidence>